<comment type="caution">
    <text evidence="2">The sequence shown here is derived from an EMBL/GenBank/DDBJ whole genome shotgun (WGS) entry which is preliminary data.</text>
</comment>
<evidence type="ECO:0000313" key="2">
    <source>
        <dbReference type="EMBL" id="GAG17086.1"/>
    </source>
</evidence>
<dbReference type="PANTHER" id="PTHR34847:SF1">
    <property type="entry name" value="NODULATION PROTEIN U"/>
    <property type="match status" value="1"/>
</dbReference>
<gene>
    <name evidence="2" type="ORF">S01H1_59991</name>
</gene>
<accession>X0WWG2</accession>
<dbReference type="Gene3D" id="3.90.870.20">
    <property type="entry name" value="Carbamoyltransferase, C-terminal domain"/>
    <property type="match status" value="1"/>
</dbReference>
<dbReference type="InterPro" id="IPR031730">
    <property type="entry name" value="Carbam_trans_C"/>
</dbReference>
<reference evidence="2" key="1">
    <citation type="journal article" date="2014" name="Front. Microbiol.">
        <title>High frequency of phylogenetically diverse reductive dehalogenase-homologous genes in deep subseafloor sedimentary metagenomes.</title>
        <authorList>
            <person name="Kawai M."/>
            <person name="Futagami T."/>
            <person name="Toyoda A."/>
            <person name="Takaki Y."/>
            <person name="Nishi S."/>
            <person name="Hori S."/>
            <person name="Arai W."/>
            <person name="Tsubouchi T."/>
            <person name="Morono Y."/>
            <person name="Uchiyama I."/>
            <person name="Ito T."/>
            <person name="Fujiyama A."/>
            <person name="Inagaki F."/>
            <person name="Takami H."/>
        </authorList>
    </citation>
    <scope>NUCLEOTIDE SEQUENCE</scope>
    <source>
        <strain evidence="2">Expedition CK06-06</strain>
    </source>
</reference>
<dbReference type="AlphaFoldDB" id="X0WWG2"/>
<name>X0WWG2_9ZZZZ</name>
<dbReference type="InterPro" id="IPR051338">
    <property type="entry name" value="NodU/CmcH_Carbamoyltrnsfr"/>
</dbReference>
<proteinExistence type="predicted"/>
<evidence type="ECO:0000259" key="1">
    <source>
        <dbReference type="Pfam" id="PF16861"/>
    </source>
</evidence>
<feature type="domain" description="Carbamoyltransferase C-terminal" evidence="1">
    <location>
        <begin position="1"/>
        <end position="121"/>
    </location>
</feature>
<feature type="non-terminal residue" evidence="2">
    <location>
        <position position="1"/>
    </location>
</feature>
<dbReference type="InterPro" id="IPR038152">
    <property type="entry name" value="Carbam_trans_C_sf"/>
</dbReference>
<protein>
    <recommendedName>
        <fullName evidence="1">Carbamoyltransferase C-terminal domain-containing protein</fullName>
    </recommendedName>
</protein>
<dbReference type="Pfam" id="PF16861">
    <property type="entry name" value="Carbam_trans_C"/>
    <property type="match status" value="1"/>
</dbReference>
<sequence>EMFRPFAPSILHEHGHEYFRNYQESPYMERAISFRKEVKEKVPGVVHVDGTGRIQTVKRHWNEKFYDLITAFRKITGIPLIINTSFNVMGKPIIHSVEDAIAVFFTTGLDALVIEDWLFEKSKE</sequence>
<organism evidence="2">
    <name type="scientific">marine sediment metagenome</name>
    <dbReference type="NCBI Taxonomy" id="412755"/>
    <lineage>
        <taxon>unclassified sequences</taxon>
        <taxon>metagenomes</taxon>
        <taxon>ecological metagenomes</taxon>
    </lineage>
</organism>
<dbReference type="EMBL" id="BARS01039276">
    <property type="protein sequence ID" value="GAG17086.1"/>
    <property type="molecule type" value="Genomic_DNA"/>
</dbReference>
<dbReference type="PANTHER" id="PTHR34847">
    <property type="entry name" value="NODULATION PROTEIN U"/>
    <property type="match status" value="1"/>
</dbReference>